<feature type="non-terminal residue" evidence="1">
    <location>
        <position position="1"/>
    </location>
</feature>
<comment type="caution">
    <text evidence="1">The sequence shown here is derived from an EMBL/GenBank/DDBJ whole genome shotgun (WGS) entry which is preliminary data.</text>
</comment>
<keyword evidence="2" id="KW-1185">Reference proteome</keyword>
<organism evidence="1 2">
    <name type="scientific">Trema orientale</name>
    <name type="common">Charcoal tree</name>
    <name type="synonym">Celtis orientalis</name>
    <dbReference type="NCBI Taxonomy" id="63057"/>
    <lineage>
        <taxon>Eukaryota</taxon>
        <taxon>Viridiplantae</taxon>
        <taxon>Streptophyta</taxon>
        <taxon>Embryophyta</taxon>
        <taxon>Tracheophyta</taxon>
        <taxon>Spermatophyta</taxon>
        <taxon>Magnoliopsida</taxon>
        <taxon>eudicotyledons</taxon>
        <taxon>Gunneridae</taxon>
        <taxon>Pentapetalae</taxon>
        <taxon>rosids</taxon>
        <taxon>fabids</taxon>
        <taxon>Rosales</taxon>
        <taxon>Cannabaceae</taxon>
        <taxon>Trema</taxon>
    </lineage>
</organism>
<protein>
    <submittedName>
        <fullName evidence="1">Uncharacterized protein</fullName>
    </submittedName>
</protein>
<evidence type="ECO:0000313" key="2">
    <source>
        <dbReference type="Proteomes" id="UP000237000"/>
    </source>
</evidence>
<dbReference type="InParanoid" id="A0A2P5E5S7"/>
<dbReference type="EMBL" id="JXTC01000230">
    <property type="protein sequence ID" value="PON80860.1"/>
    <property type="molecule type" value="Genomic_DNA"/>
</dbReference>
<accession>A0A2P5E5S7</accession>
<dbReference type="Proteomes" id="UP000237000">
    <property type="component" value="Unassembled WGS sequence"/>
</dbReference>
<gene>
    <name evidence="1" type="ORF">TorRG33x02_233560</name>
</gene>
<reference evidence="2" key="1">
    <citation type="submission" date="2016-06" db="EMBL/GenBank/DDBJ databases">
        <title>Parallel loss of symbiosis genes in relatives of nitrogen-fixing non-legume Parasponia.</title>
        <authorList>
            <person name="Van Velzen R."/>
            <person name="Holmer R."/>
            <person name="Bu F."/>
            <person name="Rutten L."/>
            <person name="Van Zeijl A."/>
            <person name="Liu W."/>
            <person name="Santuari L."/>
            <person name="Cao Q."/>
            <person name="Sharma T."/>
            <person name="Shen D."/>
            <person name="Roswanjaya Y."/>
            <person name="Wardhani T."/>
            <person name="Kalhor M.S."/>
            <person name="Jansen J."/>
            <person name="Van den Hoogen J."/>
            <person name="Gungor B."/>
            <person name="Hartog M."/>
            <person name="Hontelez J."/>
            <person name="Verver J."/>
            <person name="Yang W.-C."/>
            <person name="Schijlen E."/>
            <person name="Repin R."/>
            <person name="Schilthuizen M."/>
            <person name="Schranz E."/>
            <person name="Heidstra R."/>
            <person name="Miyata K."/>
            <person name="Fedorova E."/>
            <person name="Kohlen W."/>
            <person name="Bisseling T."/>
            <person name="Smit S."/>
            <person name="Geurts R."/>
        </authorList>
    </citation>
    <scope>NUCLEOTIDE SEQUENCE [LARGE SCALE GENOMIC DNA]</scope>
    <source>
        <strain evidence="2">cv. RG33-2</strain>
    </source>
</reference>
<evidence type="ECO:0000313" key="1">
    <source>
        <dbReference type="EMBL" id="PON80860.1"/>
    </source>
</evidence>
<dbReference type="AlphaFoldDB" id="A0A2P5E5S7"/>
<proteinExistence type="predicted"/>
<sequence>TKQIEVDTTVENAVETTFENSIEKPSKCYLKSIEKPLNAVPSDRHQSIVENFLKIAIENHRSNVELS</sequence>
<dbReference type="OrthoDB" id="10370086at2759"/>
<name>A0A2P5E5S7_TREOI</name>